<dbReference type="EMBL" id="MRBO01000415">
    <property type="protein sequence ID" value="KAB2584628.1"/>
    <property type="molecule type" value="Genomic_DNA"/>
</dbReference>
<feature type="transmembrane region" description="Helical" evidence="1">
    <location>
        <begin position="95"/>
        <end position="119"/>
    </location>
</feature>
<feature type="transmembrane region" description="Helical" evidence="1">
    <location>
        <begin position="64"/>
        <end position="83"/>
    </location>
</feature>
<evidence type="ECO:0000313" key="2">
    <source>
        <dbReference type="EMBL" id="KAB2584628.1"/>
    </source>
</evidence>
<gene>
    <name evidence="2" type="ORF">BS297_14490</name>
</gene>
<organism evidence="2 3">
    <name type="scientific">Rhodococcus erythropolis</name>
    <name type="common">Arthrobacter picolinophilus</name>
    <dbReference type="NCBI Taxonomy" id="1833"/>
    <lineage>
        <taxon>Bacteria</taxon>
        <taxon>Bacillati</taxon>
        <taxon>Actinomycetota</taxon>
        <taxon>Actinomycetes</taxon>
        <taxon>Mycobacteriales</taxon>
        <taxon>Nocardiaceae</taxon>
        <taxon>Rhodococcus</taxon>
        <taxon>Rhodococcus erythropolis group</taxon>
    </lineage>
</organism>
<sequence length="141" mass="15104">MTGPYSQGGFPEDQGPVYGAPNPYGYQQPLPAQSMYGFGDPYAQYGRHPVTGEPYSDKSKATAGLLQILLGFFGICGVGRLYIGSVGIGLCQLLGMFFALFMSAFLIGIPFAIGIWIWAFVDGIVILSGNARDGVRRPLRG</sequence>
<evidence type="ECO:0000256" key="1">
    <source>
        <dbReference type="SAM" id="Phobius"/>
    </source>
</evidence>
<comment type="caution">
    <text evidence="2">The sequence shown here is derived from an EMBL/GenBank/DDBJ whole genome shotgun (WGS) entry which is preliminary data.</text>
</comment>
<evidence type="ECO:0000313" key="3">
    <source>
        <dbReference type="Proteomes" id="UP000325576"/>
    </source>
</evidence>
<accession>A0A0C2VN25</accession>
<name>A0A0C2VN25_RHOER</name>
<keyword evidence="1" id="KW-0812">Transmembrane</keyword>
<dbReference type="AlphaFoldDB" id="A0A0C2VN25"/>
<evidence type="ECO:0008006" key="4">
    <source>
        <dbReference type="Google" id="ProtNLM"/>
    </source>
</evidence>
<dbReference type="Proteomes" id="UP000325576">
    <property type="component" value="Unassembled WGS sequence"/>
</dbReference>
<keyword evidence="1" id="KW-1133">Transmembrane helix</keyword>
<reference evidence="2 3" key="1">
    <citation type="journal article" date="2017" name="Poromechanics V (2013)">
        <title>Genomic Characterization of the Arsenic-Tolerant Actinobacterium, &lt;i&gt;Rhodococcus erythropolis&lt;/i&gt; S43.</title>
        <authorList>
            <person name="Retamal-Morales G."/>
            <person name="Mehnert M."/>
            <person name="Schwabe R."/>
            <person name="Tischler D."/>
            <person name="Schloemann M."/>
            <person name="Levican G.J."/>
        </authorList>
    </citation>
    <scope>NUCLEOTIDE SEQUENCE [LARGE SCALE GENOMIC DNA]</scope>
    <source>
        <strain evidence="2 3">S43</strain>
    </source>
</reference>
<keyword evidence="1" id="KW-0472">Membrane</keyword>
<protein>
    <recommendedName>
        <fullName evidence="4">TM2 domain-containing protein</fullName>
    </recommendedName>
</protein>
<proteinExistence type="predicted"/>